<accession>A0A0D2M9Z8</accession>
<evidence type="ECO:0000313" key="2">
    <source>
        <dbReference type="EMBL" id="KIY92180.1"/>
    </source>
</evidence>
<feature type="region of interest" description="Disordered" evidence="1">
    <location>
        <begin position="1"/>
        <end position="50"/>
    </location>
</feature>
<dbReference type="AlphaFoldDB" id="A0A0D2M9Z8"/>
<dbReference type="RefSeq" id="XP_013891200.1">
    <property type="nucleotide sequence ID" value="XM_014035746.1"/>
</dbReference>
<dbReference type="KEGG" id="mng:MNEG_15783"/>
<proteinExistence type="predicted"/>
<dbReference type="EMBL" id="KK105885">
    <property type="protein sequence ID" value="KIY92180.1"/>
    <property type="molecule type" value="Genomic_DNA"/>
</dbReference>
<dbReference type="GeneID" id="25733479"/>
<sequence length="106" mass="11223">MGTSPSESHKEGRTDGAESDGPDASDTSKLADQGSAAANARAPPTLEQQLAQREAQVAVLERKLHHLRSWMGSINAQMAATNPQLVKNARRLYVGGVPPGTTEPHL</sequence>
<organism evidence="2 3">
    <name type="scientific">Monoraphidium neglectum</name>
    <dbReference type="NCBI Taxonomy" id="145388"/>
    <lineage>
        <taxon>Eukaryota</taxon>
        <taxon>Viridiplantae</taxon>
        <taxon>Chlorophyta</taxon>
        <taxon>core chlorophytes</taxon>
        <taxon>Chlorophyceae</taxon>
        <taxon>CS clade</taxon>
        <taxon>Sphaeropleales</taxon>
        <taxon>Selenastraceae</taxon>
        <taxon>Monoraphidium</taxon>
    </lineage>
</organism>
<dbReference type="STRING" id="145388.A0A0D2M9Z8"/>
<dbReference type="Proteomes" id="UP000054498">
    <property type="component" value="Unassembled WGS sequence"/>
</dbReference>
<dbReference type="OrthoDB" id="10266058at2759"/>
<reference evidence="2 3" key="1">
    <citation type="journal article" date="2013" name="BMC Genomics">
        <title>Reconstruction of the lipid metabolism for the microalga Monoraphidium neglectum from its genome sequence reveals characteristics suitable for biofuel production.</title>
        <authorList>
            <person name="Bogen C."/>
            <person name="Al-Dilaimi A."/>
            <person name="Albersmeier A."/>
            <person name="Wichmann J."/>
            <person name="Grundmann M."/>
            <person name="Rupp O."/>
            <person name="Lauersen K.J."/>
            <person name="Blifernez-Klassen O."/>
            <person name="Kalinowski J."/>
            <person name="Goesmann A."/>
            <person name="Mussgnug J.H."/>
            <person name="Kruse O."/>
        </authorList>
    </citation>
    <scope>NUCLEOTIDE SEQUENCE [LARGE SCALE GENOMIC DNA]</scope>
    <source>
        <strain evidence="2 3">SAG 48.87</strain>
    </source>
</reference>
<keyword evidence="3" id="KW-1185">Reference proteome</keyword>
<protein>
    <submittedName>
        <fullName evidence="2">Uncharacterized protein</fullName>
    </submittedName>
</protein>
<evidence type="ECO:0000313" key="3">
    <source>
        <dbReference type="Proteomes" id="UP000054498"/>
    </source>
</evidence>
<name>A0A0D2M9Z8_9CHLO</name>
<gene>
    <name evidence="2" type="ORF">MNEG_15783</name>
</gene>
<feature type="compositionally biased region" description="Basic and acidic residues" evidence="1">
    <location>
        <begin position="7"/>
        <end position="16"/>
    </location>
</feature>
<evidence type="ECO:0000256" key="1">
    <source>
        <dbReference type="SAM" id="MobiDB-lite"/>
    </source>
</evidence>